<dbReference type="Proteomes" id="UP001617213">
    <property type="component" value="Unassembled WGS sequence"/>
</dbReference>
<keyword evidence="2" id="KW-1185">Reference proteome</keyword>
<protein>
    <recommendedName>
        <fullName evidence="3">Delta-60 repeat domain-containing protein</fullName>
    </recommendedName>
</protein>
<evidence type="ECO:0000313" key="2">
    <source>
        <dbReference type="Proteomes" id="UP001617213"/>
    </source>
</evidence>
<sequence>MKTSSSSTAVNTAGSADLSFGNATPKNGTVIYRNTVGISRALSNGSTLTAGLFTYQNNHFIGLTKHTPTGEEDINFGFWLTPAEDRDVLVDMLIQPDNKPLLLAANTDGEAAFVTRFRVDNGDVDKSFGTNGQVVLNQAINLGETSKAGLAVQGDGNIIVVFNDGTKSFVYQLDESGRFINFGNNGPLEVHGVLLSAVLTTAQGFVLAGTSNGKAHLSGYTNKGELNTGFGNNGLVHLPLSGNHDEQVTVLASGPEGRIAVVGGIAVVGDSHKLPHQMNFVASLLANGQLDMSFNAGQPLETETNHGNYASVTVQNDGKIVALARNDSGNLVKLLRHTVTGQLDADFGDQGVAIAWNDTQSRPQPSYIDKLERVLEEERLQSSGTLGGNASFIGRLLSR</sequence>
<evidence type="ECO:0000313" key="1">
    <source>
        <dbReference type="EMBL" id="MFJ2678618.1"/>
    </source>
</evidence>
<dbReference type="RefSeq" id="WP_260367614.1">
    <property type="nucleotide sequence ID" value="NZ_JAOAQN010000007.1"/>
</dbReference>
<comment type="caution">
    <text evidence="1">The sequence shown here is derived from an EMBL/GenBank/DDBJ whole genome shotgun (WGS) entry which is preliminary data.</text>
</comment>
<gene>
    <name evidence="1" type="ORF">ACIOWJ_11030</name>
</gene>
<evidence type="ECO:0008006" key="3">
    <source>
        <dbReference type="Google" id="ProtNLM"/>
    </source>
</evidence>
<dbReference type="SUPFAM" id="SSF50969">
    <property type="entry name" value="YVTN repeat-like/Quinoprotein amine dehydrogenase"/>
    <property type="match status" value="1"/>
</dbReference>
<dbReference type="EMBL" id="JBIUWZ010000012">
    <property type="protein sequence ID" value="MFJ2678618.1"/>
    <property type="molecule type" value="Genomic_DNA"/>
</dbReference>
<organism evidence="1 2">
    <name type="scientific">Pseudomonas sivasensis</name>
    <dbReference type="NCBI Taxonomy" id="1880678"/>
    <lineage>
        <taxon>Bacteria</taxon>
        <taxon>Pseudomonadati</taxon>
        <taxon>Pseudomonadota</taxon>
        <taxon>Gammaproteobacteria</taxon>
        <taxon>Pseudomonadales</taxon>
        <taxon>Pseudomonadaceae</taxon>
        <taxon>Pseudomonas</taxon>
    </lineage>
</organism>
<reference evidence="1 2" key="1">
    <citation type="submission" date="2024-10" db="EMBL/GenBank/DDBJ databases">
        <title>The Natural Products Discovery Center: Release of the First 8490 Sequenced Strains for Exploring Actinobacteria Biosynthetic Diversity.</title>
        <authorList>
            <person name="Kalkreuter E."/>
            <person name="Kautsar S.A."/>
            <person name="Yang D."/>
            <person name="Bader C.D."/>
            <person name="Teijaro C.N."/>
            <person name="Fluegel L."/>
            <person name="Davis C.M."/>
            <person name="Simpson J.R."/>
            <person name="Lauterbach L."/>
            <person name="Steele A.D."/>
            <person name="Gui C."/>
            <person name="Meng S."/>
            <person name="Li G."/>
            <person name="Viehrig K."/>
            <person name="Ye F."/>
            <person name="Su P."/>
            <person name="Kiefer A.F."/>
            <person name="Nichols A."/>
            <person name="Cepeda A.J."/>
            <person name="Yan W."/>
            <person name="Fan B."/>
            <person name="Jiang Y."/>
            <person name="Adhikari A."/>
            <person name="Zheng C.-J."/>
            <person name="Schuster L."/>
            <person name="Cowan T.M."/>
            <person name="Smanski M.J."/>
            <person name="Chevrette M.G."/>
            <person name="De Carvalho L.P.S."/>
            <person name="Shen B."/>
        </authorList>
    </citation>
    <scope>NUCLEOTIDE SEQUENCE [LARGE SCALE GENOMIC DNA]</scope>
    <source>
        <strain evidence="1 2">NPDC087581</strain>
    </source>
</reference>
<proteinExistence type="predicted"/>
<name>A0ABW8DYF4_9PSED</name>
<accession>A0ABW8DYF4</accession>
<dbReference type="InterPro" id="IPR011044">
    <property type="entry name" value="Quino_amine_DH_bsu"/>
</dbReference>
<dbReference type="Gene3D" id="2.80.10.50">
    <property type="match status" value="1"/>
</dbReference>